<gene>
    <name evidence="2" type="ORF">NIG5292_01782</name>
</gene>
<dbReference type="AlphaFoldDB" id="A0A0U1NM01"/>
<evidence type="ECO:0000256" key="1">
    <source>
        <dbReference type="SAM" id="SignalP"/>
    </source>
</evidence>
<proteinExistence type="predicted"/>
<dbReference type="Proteomes" id="UP000048949">
    <property type="component" value="Unassembled WGS sequence"/>
</dbReference>
<reference evidence="2 3" key="1">
    <citation type="submission" date="2015-04" db="EMBL/GenBank/DDBJ databases">
        <authorList>
            <person name="Syromyatnikov M.Y."/>
            <person name="Popov V.N."/>
        </authorList>
    </citation>
    <scope>NUCLEOTIDE SEQUENCE [LARGE SCALE GENOMIC DNA]</scope>
    <source>
        <strain evidence="2 3">CECT 5292</strain>
    </source>
</reference>
<feature type="chain" id="PRO_5006712165" description="DUF4142 domain-containing protein" evidence="1">
    <location>
        <begin position="19"/>
        <end position="136"/>
    </location>
</feature>
<keyword evidence="1" id="KW-0732">Signal</keyword>
<dbReference type="RefSeq" id="WP_048599153.1">
    <property type="nucleotide sequence ID" value="NZ_CP112885.1"/>
</dbReference>
<feature type="signal peptide" evidence="1">
    <location>
        <begin position="1"/>
        <end position="18"/>
    </location>
</feature>
<name>A0A0U1NM01_9RHOB</name>
<evidence type="ECO:0000313" key="3">
    <source>
        <dbReference type="Proteomes" id="UP000048949"/>
    </source>
</evidence>
<dbReference type="EMBL" id="CVQV01000009">
    <property type="protein sequence ID" value="CRK75728.1"/>
    <property type="molecule type" value="Genomic_DNA"/>
</dbReference>
<organism evidence="2 3">
    <name type="scientific">Nereida ignava</name>
    <dbReference type="NCBI Taxonomy" id="282199"/>
    <lineage>
        <taxon>Bacteria</taxon>
        <taxon>Pseudomonadati</taxon>
        <taxon>Pseudomonadota</taxon>
        <taxon>Alphaproteobacteria</taxon>
        <taxon>Rhodobacterales</taxon>
        <taxon>Roseobacteraceae</taxon>
        <taxon>Nereida</taxon>
    </lineage>
</organism>
<evidence type="ECO:0000313" key="2">
    <source>
        <dbReference type="EMBL" id="CRK75728.1"/>
    </source>
</evidence>
<keyword evidence="3" id="KW-1185">Reference proteome</keyword>
<sequence length="136" mass="14120">MKLATVFTAIAIAASATAASADQLAKSAGVSAGVYADTTLVNIINARQDQDVAQLNFFLGQTLDSARVSSRGTSVDFASLIENAEQDNDTAQVASLKSLENGDNAQGGVDYAFLIDLAEQDNDTARVASLKSLANF</sequence>
<protein>
    <recommendedName>
        <fullName evidence="4">DUF4142 domain-containing protein</fullName>
    </recommendedName>
</protein>
<evidence type="ECO:0008006" key="4">
    <source>
        <dbReference type="Google" id="ProtNLM"/>
    </source>
</evidence>
<accession>A0A0U1NM01</accession>